<proteinExistence type="predicted"/>
<gene>
    <name evidence="2" type="ORF">GCM10025881_07560</name>
</gene>
<dbReference type="Proteomes" id="UP001157034">
    <property type="component" value="Unassembled WGS sequence"/>
</dbReference>
<dbReference type="SUPFAM" id="SSF52821">
    <property type="entry name" value="Rhodanese/Cell cycle control phosphatase"/>
    <property type="match status" value="1"/>
</dbReference>
<evidence type="ECO:0000259" key="1">
    <source>
        <dbReference type="PROSITE" id="PS50206"/>
    </source>
</evidence>
<dbReference type="InterPro" id="IPR001763">
    <property type="entry name" value="Rhodanese-like_dom"/>
</dbReference>
<evidence type="ECO:0000313" key="3">
    <source>
        <dbReference type="Proteomes" id="UP001157034"/>
    </source>
</evidence>
<dbReference type="Gene3D" id="3.40.250.10">
    <property type="entry name" value="Rhodanese-like domain"/>
    <property type="match status" value="1"/>
</dbReference>
<evidence type="ECO:0000313" key="2">
    <source>
        <dbReference type="EMBL" id="GMA93932.1"/>
    </source>
</evidence>
<feature type="domain" description="Rhodanese" evidence="1">
    <location>
        <begin position="11"/>
        <end position="66"/>
    </location>
</feature>
<name>A0ABQ6K4Z6_9MICO</name>
<organism evidence="2 3">
    <name type="scientific">Pseudolysinimonas kribbensis</name>
    <dbReference type="NCBI Taxonomy" id="433641"/>
    <lineage>
        <taxon>Bacteria</taxon>
        <taxon>Bacillati</taxon>
        <taxon>Actinomycetota</taxon>
        <taxon>Actinomycetes</taxon>
        <taxon>Micrococcales</taxon>
        <taxon>Microbacteriaceae</taxon>
        <taxon>Pseudolysinimonas</taxon>
    </lineage>
</organism>
<accession>A0ABQ6K4Z6</accession>
<comment type="caution">
    <text evidence="2">The sequence shown here is derived from an EMBL/GenBank/DDBJ whole genome shotgun (WGS) entry which is preliminary data.</text>
</comment>
<sequence length="66" mass="7066">MKSITPAEFARLDHAALIDVREPYEVAQVSVAGAVMLPMSSLQEHLAELPEGPCMSCATRARAARA</sequence>
<keyword evidence="3" id="KW-1185">Reference proteome</keyword>
<dbReference type="EMBL" id="BSVB01000001">
    <property type="protein sequence ID" value="GMA93932.1"/>
    <property type="molecule type" value="Genomic_DNA"/>
</dbReference>
<dbReference type="InterPro" id="IPR036873">
    <property type="entry name" value="Rhodanese-like_dom_sf"/>
</dbReference>
<protein>
    <recommendedName>
        <fullName evidence="1">Rhodanese domain-containing protein</fullName>
    </recommendedName>
</protein>
<reference evidence="3" key="1">
    <citation type="journal article" date="2019" name="Int. J. Syst. Evol. Microbiol.">
        <title>The Global Catalogue of Microorganisms (GCM) 10K type strain sequencing project: providing services to taxonomists for standard genome sequencing and annotation.</title>
        <authorList>
            <consortium name="The Broad Institute Genomics Platform"/>
            <consortium name="The Broad Institute Genome Sequencing Center for Infectious Disease"/>
            <person name="Wu L."/>
            <person name="Ma J."/>
        </authorList>
    </citation>
    <scope>NUCLEOTIDE SEQUENCE [LARGE SCALE GENOMIC DNA]</scope>
    <source>
        <strain evidence="3">NBRC 108894</strain>
    </source>
</reference>
<dbReference type="PROSITE" id="PS50206">
    <property type="entry name" value="RHODANESE_3"/>
    <property type="match status" value="1"/>
</dbReference>